<dbReference type="Gene3D" id="3.40.50.12780">
    <property type="entry name" value="N-terminal domain of ligase-like"/>
    <property type="match status" value="1"/>
</dbReference>
<feature type="domain" description="AMP-dependent synthetase/ligase" evidence="4">
    <location>
        <begin position="38"/>
        <end position="411"/>
    </location>
</feature>
<dbReference type="Gene3D" id="3.30.300.30">
    <property type="match status" value="1"/>
</dbReference>
<organism evidence="5 6">
    <name type="scientific">Labilithrix luteola</name>
    <dbReference type="NCBI Taxonomy" id="1391654"/>
    <lineage>
        <taxon>Bacteria</taxon>
        <taxon>Pseudomonadati</taxon>
        <taxon>Myxococcota</taxon>
        <taxon>Polyangia</taxon>
        <taxon>Polyangiales</taxon>
        <taxon>Labilitrichaceae</taxon>
        <taxon>Labilithrix</taxon>
    </lineage>
</organism>
<accession>A0A0K1PNT5</accession>
<dbReference type="AlphaFoldDB" id="A0A0K1PNT5"/>
<sequence length="594" mass="64840">MDISRFLDLRIAPRAVFDALEERKTRARFMVPTAPGSNEWRPVTWGAFAQEIRELALFLSTVLSSGDRGAVYAPNRVEWASAALAIQAAGGVIVPIYPASTPDQLSYVASHSDAKVIFVDTAPLLTRLFATWNSTPGVEKIVVLDDGIDVARVYESAREKGIPVPSLDAVERKVLSIGKARGIGAARDQEDPQAFERTMAAISLDQAGMMLYTSGTSGNPKGVPLTHRNVAVNGLDWLKCNYPLLEEGDVDILWLPMSHIFGFGEMCLGNTLGWTSYLADPATCLGRLPEVTPNIFMSVPSHWEKLALMAMHEPTPQARLDKFKAATGGKLRFCLSGGAGLKREVKDFFYSCGVLIVEGYGLTETSPTLTLNRPDAFRFDTVGKTLPSVELRLADDGEILARGASVFGGYHKDPEATREAFTEDGWFKTGDVGRFTDDGFLQIIDRKKDILVTAGGKNVPPANIEIRFQDDPLFAHVVVYGDAKKYLVAGVWLNEEAMSSQLASVPKDQQESARRDLVQKRIDHVNASLASYETIKKFSIIGEPLTVEAGLLTPSLKMRRKKVYEHFHGIFEGMFEDTQGKGAASSTASQGSGA</sequence>
<reference evidence="5 6" key="1">
    <citation type="submission" date="2015-08" db="EMBL/GenBank/DDBJ databases">
        <authorList>
            <person name="Babu N.S."/>
            <person name="Beckwith C.J."/>
            <person name="Beseler K.G."/>
            <person name="Brison A."/>
            <person name="Carone J.V."/>
            <person name="Caskin T.P."/>
            <person name="Diamond M."/>
            <person name="Durham M.E."/>
            <person name="Foxe J.M."/>
            <person name="Go M."/>
            <person name="Henderson B.A."/>
            <person name="Jones I.B."/>
            <person name="McGettigan J.A."/>
            <person name="Micheletti S.J."/>
            <person name="Nasrallah M.E."/>
            <person name="Ortiz D."/>
            <person name="Piller C.R."/>
            <person name="Privatt S.R."/>
            <person name="Schneider S.L."/>
            <person name="Sharp S."/>
            <person name="Smith T.C."/>
            <person name="Stanton J.D."/>
            <person name="Ullery H.E."/>
            <person name="Wilson R.J."/>
            <person name="Serrano M.G."/>
            <person name="Buck G."/>
            <person name="Lee V."/>
            <person name="Wang Y."/>
            <person name="Carvalho R."/>
            <person name="Voegtly L."/>
            <person name="Shi R."/>
            <person name="Duckworth R."/>
            <person name="Johnson A."/>
            <person name="Loviza R."/>
            <person name="Walstead R."/>
            <person name="Shah Z."/>
            <person name="Kiflezghi M."/>
            <person name="Wade K."/>
            <person name="Ball S.L."/>
            <person name="Bradley K.W."/>
            <person name="Asai D.J."/>
            <person name="Bowman C.A."/>
            <person name="Russell D.A."/>
            <person name="Pope W.H."/>
            <person name="Jacobs-Sera D."/>
            <person name="Hendrix R.W."/>
            <person name="Hatfull G.F."/>
        </authorList>
    </citation>
    <scope>NUCLEOTIDE SEQUENCE [LARGE SCALE GENOMIC DNA]</scope>
    <source>
        <strain evidence="5 6">DSM 27648</strain>
    </source>
</reference>
<dbReference type="RefSeq" id="WP_146646677.1">
    <property type="nucleotide sequence ID" value="NZ_CP012333.1"/>
</dbReference>
<evidence type="ECO:0000259" key="4">
    <source>
        <dbReference type="Pfam" id="PF00501"/>
    </source>
</evidence>
<dbReference type="PATRIC" id="fig|1391654.3.peg.1872"/>
<dbReference type="SUPFAM" id="SSF56801">
    <property type="entry name" value="Acetyl-CoA synthetase-like"/>
    <property type="match status" value="1"/>
</dbReference>
<comment type="catalytic activity">
    <reaction evidence="3">
        <text>a long-chain fatty acid + ATP + CoA = a long-chain fatty acyl-CoA + AMP + diphosphate</text>
        <dbReference type="Rhea" id="RHEA:15421"/>
        <dbReference type="ChEBI" id="CHEBI:30616"/>
        <dbReference type="ChEBI" id="CHEBI:33019"/>
        <dbReference type="ChEBI" id="CHEBI:57287"/>
        <dbReference type="ChEBI" id="CHEBI:57560"/>
        <dbReference type="ChEBI" id="CHEBI:83139"/>
        <dbReference type="ChEBI" id="CHEBI:456215"/>
        <dbReference type="EC" id="6.2.1.3"/>
    </reaction>
    <physiologicalReaction direction="left-to-right" evidence="3">
        <dbReference type="Rhea" id="RHEA:15422"/>
    </physiologicalReaction>
</comment>
<evidence type="ECO:0000256" key="1">
    <source>
        <dbReference type="ARBA" id="ARBA00022741"/>
    </source>
</evidence>
<dbReference type="KEGG" id="llu:AKJ09_01852"/>
<keyword evidence="5" id="KW-0436">Ligase</keyword>
<dbReference type="Pfam" id="PF00501">
    <property type="entry name" value="AMP-binding"/>
    <property type="match status" value="1"/>
</dbReference>
<gene>
    <name evidence="5" type="ORF">AKJ09_01852</name>
</gene>
<dbReference type="InterPro" id="IPR000873">
    <property type="entry name" value="AMP-dep_synth/lig_dom"/>
</dbReference>
<dbReference type="Proteomes" id="UP000064967">
    <property type="component" value="Chromosome"/>
</dbReference>
<evidence type="ECO:0000256" key="3">
    <source>
        <dbReference type="ARBA" id="ARBA00024484"/>
    </source>
</evidence>
<dbReference type="CDD" id="cd05907">
    <property type="entry name" value="VL_LC_FACS_like"/>
    <property type="match status" value="1"/>
</dbReference>
<dbReference type="InterPro" id="IPR045851">
    <property type="entry name" value="AMP-bd_C_sf"/>
</dbReference>
<protein>
    <submittedName>
        <fullName evidence="5">Long-chain-fatty-acid--CoA ligase</fullName>
    </submittedName>
</protein>
<keyword evidence="2" id="KW-0067">ATP-binding</keyword>
<dbReference type="EMBL" id="CP012333">
    <property type="protein sequence ID" value="AKU95188.1"/>
    <property type="molecule type" value="Genomic_DNA"/>
</dbReference>
<dbReference type="PANTHER" id="PTHR43272">
    <property type="entry name" value="LONG-CHAIN-FATTY-ACID--COA LIGASE"/>
    <property type="match status" value="1"/>
</dbReference>
<dbReference type="Pfam" id="PF23562">
    <property type="entry name" value="AMP-binding_C_3"/>
    <property type="match status" value="1"/>
</dbReference>
<keyword evidence="6" id="KW-1185">Reference proteome</keyword>
<evidence type="ECO:0000256" key="2">
    <source>
        <dbReference type="ARBA" id="ARBA00022840"/>
    </source>
</evidence>
<dbReference type="PROSITE" id="PS00455">
    <property type="entry name" value="AMP_BINDING"/>
    <property type="match status" value="1"/>
</dbReference>
<dbReference type="InterPro" id="IPR042099">
    <property type="entry name" value="ANL_N_sf"/>
</dbReference>
<name>A0A0K1PNT5_9BACT</name>
<dbReference type="GO" id="GO:0016020">
    <property type="term" value="C:membrane"/>
    <property type="evidence" value="ECO:0007669"/>
    <property type="project" value="TreeGrafter"/>
</dbReference>
<dbReference type="GO" id="GO:0005524">
    <property type="term" value="F:ATP binding"/>
    <property type="evidence" value="ECO:0007669"/>
    <property type="project" value="UniProtKB-KW"/>
</dbReference>
<proteinExistence type="predicted"/>
<dbReference type="STRING" id="1391654.AKJ09_01852"/>
<dbReference type="OrthoDB" id="9801302at2"/>
<dbReference type="InterPro" id="IPR020845">
    <property type="entry name" value="AMP-binding_CS"/>
</dbReference>
<dbReference type="PANTHER" id="PTHR43272:SF33">
    <property type="entry name" value="AMP-BINDING DOMAIN-CONTAINING PROTEIN-RELATED"/>
    <property type="match status" value="1"/>
</dbReference>
<evidence type="ECO:0000313" key="5">
    <source>
        <dbReference type="EMBL" id="AKU95188.1"/>
    </source>
</evidence>
<evidence type="ECO:0000313" key="6">
    <source>
        <dbReference type="Proteomes" id="UP000064967"/>
    </source>
</evidence>
<dbReference type="GO" id="GO:0004467">
    <property type="term" value="F:long-chain fatty acid-CoA ligase activity"/>
    <property type="evidence" value="ECO:0007669"/>
    <property type="project" value="UniProtKB-EC"/>
</dbReference>
<keyword evidence="1" id="KW-0547">Nucleotide-binding</keyword>